<reference evidence="3" key="3">
    <citation type="submission" date="2020-09" db="EMBL/GenBank/DDBJ databases">
        <authorList>
            <person name="Sun Q."/>
            <person name="Ohkuma M."/>
        </authorList>
    </citation>
    <scope>NUCLEOTIDE SEQUENCE</scope>
    <source>
        <strain evidence="3">JCM 4136</strain>
    </source>
</reference>
<sequence>MRAPSGEGAARLFLNQRGSGDRPQAAPASRRLDVGRAPALQVVGDGAVRSPVEHFVEVCREAGQSCRAFVVANVYAWAEA</sequence>
<evidence type="ECO:0000313" key="3">
    <source>
        <dbReference type="EMBL" id="GGU76125.1"/>
    </source>
</evidence>
<dbReference type="EMBL" id="BMSC01000009">
    <property type="protein sequence ID" value="GGU76125.1"/>
    <property type="molecule type" value="Genomic_DNA"/>
</dbReference>
<keyword evidence="4" id="KW-1185">Reference proteome</keyword>
<organism evidence="3 5">
    <name type="scientific">Streptomyces gougerotii</name>
    <dbReference type="NCBI Taxonomy" id="53448"/>
    <lineage>
        <taxon>Bacteria</taxon>
        <taxon>Bacillati</taxon>
        <taxon>Actinomycetota</taxon>
        <taxon>Actinomycetes</taxon>
        <taxon>Kitasatosporales</taxon>
        <taxon>Streptomycetaceae</taxon>
        <taxon>Streptomyces</taxon>
        <taxon>Streptomyces diastaticus group</taxon>
    </lineage>
</organism>
<gene>
    <name evidence="3" type="ORF">GCM10010227_33000</name>
    <name evidence="2" type="ORF">Sgou_60700</name>
</gene>
<accession>A0A8H9LQ31</accession>
<reference evidence="2 4" key="2">
    <citation type="submission" date="2020-02" db="EMBL/GenBank/DDBJ databases">
        <title>Whole genome shotgun sequence of Streptomyces gougerotii NBRC 13043.</title>
        <authorList>
            <person name="Ichikawa N."/>
            <person name="Komaki H."/>
            <person name="Tamura T."/>
        </authorList>
    </citation>
    <scope>NUCLEOTIDE SEQUENCE [LARGE SCALE GENOMIC DNA]</scope>
    <source>
        <strain evidence="2 4">NBRC 13043</strain>
    </source>
</reference>
<evidence type="ECO:0000313" key="2">
    <source>
        <dbReference type="EMBL" id="GFH81400.1"/>
    </source>
</evidence>
<dbReference type="AlphaFoldDB" id="A0A8H9LQ31"/>
<dbReference type="Proteomes" id="UP000660975">
    <property type="component" value="Unassembled WGS sequence"/>
</dbReference>
<proteinExistence type="predicted"/>
<feature type="region of interest" description="Disordered" evidence="1">
    <location>
        <begin position="1"/>
        <end position="31"/>
    </location>
</feature>
<evidence type="ECO:0000256" key="1">
    <source>
        <dbReference type="SAM" id="MobiDB-lite"/>
    </source>
</evidence>
<reference evidence="3" key="1">
    <citation type="journal article" date="2014" name="Int. J. Syst. Evol. Microbiol.">
        <title>Complete genome sequence of Corynebacterium casei LMG S-19264T (=DSM 44701T), isolated from a smear-ripened cheese.</title>
        <authorList>
            <consortium name="US DOE Joint Genome Institute (JGI-PGF)"/>
            <person name="Walter F."/>
            <person name="Albersmeier A."/>
            <person name="Kalinowski J."/>
            <person name="Ruckert C."/>
        </authorList>
    </citation>
    <scope>NUCLEOTIDE SEQUENCE</scope>
    <source>
        <strain evidence="3">JCM 4136</strain>
    </source>
</reference>
<comment type="caution">
    <text evidence="3">The sequence shown here is derived from an EMBL/GenBank/DDBJ whole genome shotgun (WGS) entry which is preliminary data.</text>
</comment>
<name>A0A8H9LQ31_9ACTN</name>
<dbReference type="Proteomes" id="UP000480804">
    <property type="component" value="Unassembled WGS sequence"/>
</dbReference>
<evidence type="ECO:0000313" key="4">
    <source>
        <dbReference type="Proteomes" id="UP000480804"/>
    </source>
</evidence>
<dbReference type="EMBL" id="BLLO01000031">
    <property type="protein sequence ID" value="GFH81400.1"/>
    <property type="molecule type" value="Genomic_DNA"/>
</dbReference>
<evidence type="ECO:0000313" key="5">
    <source>
        <dbReference type="Proteomes" id="UP000660975"/>
    </source>
</evidence>
<protein>
    <submittedName>
        <fullName evidence="3">Uncharacterized protein</fullName>
    </submittedName>
</protein>